<name>A0A3B0UBV7_9ZZZZ</name>
<feature type="transmembrane region" description="Helical" evidence="6">
    <location>
        <begin position="318"/>
        <end position="340"/>
    </location>
</feature>
<dbReference type="EC" id="1.4.1.13" evidence="10"/>
<dbReference type="Pfam" id="PF04024">
    <property type="entry name" value="PspC"/>
    <property type="match status" value="1"/>
</dbReference>
<evidence type="ECO:0000259" key="9">
    <source>
        <dbReference type="Pfam" id="PF22744"/>
    </source>
</evidence>
<feature type="domain" description="PspC-related ToastRack" evidence="9">
    <location>
        <begin position="393"/>
        <end position="515"/>
    </location>
</feature>
<keyword evidence="10" id="KW-0560">Oxidoreductase</keyword>
<feature type="transmembrane region" description="Helical" evidence="6">
    <location>
        <begin position="273"/>
        <end position="306"/>
    </location>
</feature>
<feature type="transmembrane region" description="Helical" evidence="6">
    <location>
        <begin position="132"/>
        <end position="156"/>
    </location>
</feature>
<evidence type="ECO:0000256" key="4">
    <source>
        <dbReference type="ARBA" id="ARBA00022989"/>
    </source>
</evidence>
<dbReference type="InterPro" id="IPR054321">
    <property type="entry name" value="PspC-rel_TM"/>
</dbReference>
<proteinExistence type="predicted"/>
<dbReference type="InterPro" id="IPR052027">
    <property type="entry name" value="PspC"/>
</dbReference>
<protein>
    <submittedName>
        <fullName evidence="10">Glutamate synthase [NADPH] large chain</fullName>
        <ecNumber evidence="10">1.4.1.13</ecNumber>
    </submittedName>
</protein>
<keyword evidence="2" id="KW-1003">Cell membrane</keyword>
<dbReference type="PANTHER" id="PTHR33885:SF3">
    <property type="entry name" value="PHAGE SHOCK PROTEIN C"/>
    <property type="match status" value="1"/>
</dbReference>
<keyword evidence="4 6" id="KW-1133">Transmembrane helix</keyword>
<dbReference type="GO" id="GO:0004355">
    <property type="term" value="F:glutamate synthase (NADPH) activity"/>
    <property type="evidence" value="ECO:0007669"/>
    <property type="project" value="UniProtKB-EC"/>
</dbReference>
<evidence type="ECO:0000259" key="7">
    <source>
        <dbReference type="Pfam" id="PF04024"/>
    </source>
</evidence>
<dbReference type="PANTHER" id="PTHR33885">
    <property type="entry name" value="PHAGE SHOCK PROTEIN C"/>
    <property type="match status" value="1"/>
</dbReference>
<evidence type="ECO:0000256" key="6">
    <source>
        <dbReference type="SAM" id="Phobius"/>
    </source>
</evidence>
<evidence type="ECO:0000256" key="1">
    <source>
        <dbReference type="ARBA" id="ARBA00004162"/>
    </source>
</evidence>
<evidence type="ECO:0000256" key="5">
    <source>
        <dbReference type="ARBA" id="ARBA00023136"/>
    </source>
</evidence>
<keyword evidence="3 6" id="KW-0812">Transmembrane</keyword>
<organism evidence="10">
    <name type="scientific">hydrothermal vent metagenome</name>
    <dbReference type="NCBI Taxonomy" id="652676"/>
    <lineage>
        <taxon>unclassified sequences</taxon>
        <taxon>metagenomes</taxon>
        <taxon>ecological metagenomes</taxon>
    </lineage>
</organism>
<dbReference type="AlphaFoldDB" id="A0A3B0UBV7"/>
<sequence>MKKTFTINISGTVFHIEDDAYEKLQDYLLKLKMYFGSDDEGKEVVADIENRIAELFSEKPVGENVVVTMEWVDEVIKVIGMPEDFGAAEDDEPVTATGKRKRRLYRDPGHRVLGGVCGGLGAYFNMDPVVLRIIFVVLFFINGIGFLAYIILWIAVPKAVNTAQRLEMRGKEVTISNIEKSIKDEVKEVQESVQRLKKSDTYDKGQHTATQVGDAAYNILRVLLKITVIIIGVILIISGFFGLLGFISSMVIGHSLIASWPLVWSPDLHMHGFLGYFVTPGALTLGLAAIGFIAGIPLLAMLFIGTKLVFRYKSNNTAIILSMAGVWLISLITLVILSVGQAGNFKDKTSLSTSQVIDCQSCQTLYLELGEDKWGDYSGTDWKIDRFKVVNTDGEQILMGKPKLDIGKSSTGNFIVNIKKKSRGGSQSDARENIESITYNFNQKDSTLSFDPYFIIGGDGKWRGQEVFITVKVPEGKAVYLSEGLVKIIYDIENVSNTWDGDMVGKFWEMRPEGLVMKKGIN</sequence>
<dbReference type="GO" id="GO:0005886">
    <property type="term" value="C:plasma membrane"/>
    <property type="evidence" value="ECO:0007669"/>
    <property type="project" value="UniProtKB-SubCell"/>
</dbReference>
<feature type="transmembrane region" description="Helical" evidence="6">
    <location>
        <begin position="228"/>
        <end position="253"/>
    </location>
</feature>
<accession>A0A3B0UBV7</accession>
<evidence type="ECO:0000256" key="2">
    <source>
        <dbReference type="ARBA" id="ARBA00022475"/>
    </source>
</evidence>
<dbReference type="InterPro" id="IPR007168">
    <property type="entry name" value="Phageshock_PspC_N"/>
</dbReference>
<feature type="domain" description="PspC-related transmembrane region" evidence="8">
    <location>
        <begin position="203"/>
        <end position="345"/>
    </location>
</feature>
<keyword evidence="5 6" id="KW-0472">Membrane</keyword>
<gene>
    <name evidence="10" type="ORF">MNBD_BACTEROID01-2699</name>
</gene>
<comment type="subcellular location">
    <subcellularLocation>
        <location evidence="1">Cell membrane</location>
        <topology evidence="1">Single-pass membrane protein</topology>
    </subcellularLocation>
</comment>
<dbReference type="InterPro" id="IPR054319">
    <property type="entry name" value="PspC-rel_ToastRack"/>
</dbReference>
<feature type="transmembrane region" description="Helical" evidence="6">
    <location>
        <begin position="109"/>
        <end position="126"/>
    </location>
</feature>
<feature type="domain" description="Phage shock protein PspC N-terminal" evidence="7">
    <location>
        <begin position="102"/>
        <end position="159"/>
    </location>
</feature>
<dbReference type="Pfam" id="PF22744">
    <property type="entry name" value="Toast-rack_PspC-Cterm"/>
    <property type="match status" value="1"/>
</dbReference>
<dbReference type="Pfam" id="PF22571">
    <property type="entry name" value="LiaI-LiaF-TM_PspC"/>
    <property type="match status" value="1"/>
</dbReference>
<evidence type="ECO:0000313" key="10">
    <source>
        <dbReference type="EMBL" id="VAW24022.1"/>
    </source>
</evidence>
<evidence type="ECO:0000259" key="8">
    <source>
        <dbReference type="Pfam" id="PF22571"/>
    </source>
</evidence>
<evidence type="ECO:0000256" key="3">
    <source>
        <dbReference type="ARBA" id="ARBA00022692"/>
    </source>
</evidence>
<dbReference type="EMBL" id="UOEP01000204">
    <property type="protein sequence ID" value="VAW24022.1"/>
    <property type="molecule type" value="Genomic_DNA"/>
</dbReference>
<reference evidence="10" key="1">
    <citation type="submission" date="2018-06" db="EMBL/GenBank/DDBJ databases">
        <authorList>
            <person name="Zhirakovskaya E."/>
        </authorList>
    </citation>
    <scope>NUCLEOTIDE SEQUENCE</scope>
</reference>